<evidence type="ECO:0000313" key="4">
    <source>
        <dbReference type="Proteomes" id="UP000245119"/>
    </source>
</evidence>
<dbReference type="Proteomes" id="UP000245119">
    <property type="component" value="Linkage Group LG6"/>
</dbReference>
<evidence type="ECO:0000259" key="2">
    <source>
        <dbReference type="PROSITE" id="PS50041"/>
    </source>
</evidence>
<feature type="domain" description="C-type lectin" evidence="2">
    <location>
        <begin position="29"/>
        <end position="141"/>
    </location>
</feature>
<proteinExistence type="predicted"/>
<dbReference type="InterPro" id="IPR016186">
    <property type="entry name" value="C-type_lectin-like/link_sf"/>
</dbReference>
<dbReference type="OrthoDB" id="6162143at2759"/>
<accession>A0A2T7P3C4</accession>
<dbReference type="AlphaFoldDB" id="A0A2T7P3C4"/>
<dbReference type="InterPro" id="IPR050111">
    <property type="entry name" value="C-type_lectin/snaclec_domain"/>
</dbReference>
<dbReference type="SMART" id="SM00034">
    <property type="entry name" value="CLECT"/>
    <property type="match status" value="1"/>
</dbReference>
<reference evidence="3 4" key="1">
    <citation type="submission" date="2018-04" db="EMBL/GenBank/DDBJ databases">
        <title>The genome of golden apple snail Pomacea canaliculata provides insight into stress tolerance and invasive adaptation.</title>
        <authorList>
            <person name="Liu C."/>
            <person name="Liu B."/>
            <person name="Ren Y."/>
            <person name="Zhang Y."/>
            <person name="Wang H."/>
            <person name="Li S."/>
            <person name="Jiang F."/>
            <person name="Yin L."/>
            <person name="Zhang G."/>
            <person name="Qian W."/>
            <person name="Fan W."/>
        </authorList>
    </citation>
    <scope>NUCLEOTIDE SEQUENCE [LARGE SCALE GENOMIC DNA]</scope>
    <source>
        <strain evidence="3">SZHN2017</strain>
        <tissue evidence="3">Muscle</tissue>
    </source>
</reference>
<evidence type="ECO:0000313" key="3">
    <source>
        <dbReference type="EMBL" id="PVD27906.1"/>
    </source>
</evidence>
<name>A0A2T7P3C4_POMCA</name>
<keyword evidence="4" id="KW-1185">Reference proteome</keyword>
<evidence type="ECO:0000256" key="1">
    <source>
        <dbReference type="ARBA" id="ARBA00023157"/>
    </source>
</evidence>
<dbReference type="InterPro" id="IPR018378">
    <property type="entry name" value="C-type_lectin_CS"/>
</dbReference>
<sequence length="220" mass="24186">MECFGAFEVIPGPVSSTVAADCKRGWESFQGSCYIFITEDLSYYDALTICNAEGYDLLEVTSEAENTHMKNLVTARKVAAVWLGMNNLFNQGQWVYSSNGSPLTYTKLTKPKTQQERCMQLAADGTWSNEFCGKANFFICEVQIRKEHLSSWPQTFRTTVRVHLTTGLAPSVVVGFSTRPVGVGQGSATGRQHPASIAQLVDSHPDCGHRQTASDVHVPL</sequence>
<protein>
    <recommendedName>
        <fullName evidence="2">C-type lectin domain-containing protein</fullName>
    </recommendedName>
</protein>
<gene>
    <name evidence="3" type="ORF">C0Q70_10481</name>
</gene>
<dbReference type="PANTHER" id="PTHR22803">
    <property type="entry name" value="MANNOSE, PHOSPHOLIPASE, LECTIN RECEPTOR RELATED"/>
    <property type="match status" value="1"/>
</dbReference>
<comment type="caution">
    <text evidence="3">The sequence shown here is derived from an EMBL/GenBank/DDBJ whole genome shotgun (WGS) entry which is preliminary data.</text>
</comment>
<dbReference type="EMBL" id="PZQS01000006">
    <property type="protein sequence ID" value="PVD27906.1"/>
    <property type="molecule type" value="Genomic_DNA"/>
</dbReference>
<dbReference type="PROSITE" id="PS00615">
    <property type="entry name" value="C_TYPE_LECTIN_1"/>
    <property type="match status" value="1"/>
</dbReference>
<dbReference type="InterPro" id="IPR001304">
    <property type="entry name" value="C-type_lectin-like"/>
</dbReference>
<dbReference type="SUPFAM" id="SSF56436">
    <property type="entry name" value="C-type lectin-like"/>
    <property type="match status" value="1"/>
</dbReference>
<dbReference type="Pfam" id="PF00059">
    <property type="entry name" value="Lectin_C"/>
    <property type="match status" value="1"/>
</dbReference>
<dbReference type="Gene3D" id="3.10.100.10">
    <property type="entry name" value="Mannose-Binding Protein A, subunit A"/>
    <property type="match status" value="1"/>
</dbReference>
<dbReference type="PROSITE" id="PS50041">
    <property type="entry name" value="C_TYPE_LECTIN_2"/>
    <property type="match status" value="1"/>
</dbReference>
<dbReference type="CDD" id="cd00037">
    <property type="entry name" value="CLECT"/>
    <property type="match status" value="1"/>
</dbReference>
<dbReference type="InterPro" id="IPR016187">
    <property type="entry name" value="CTDL_fold"/>
</dbReference>
<organism evidence="3 4">
    <name type="scientific">Pomacea canaliculata</name>
    <name type="common">Golden apple snail</name>
    <dbReference type="NCBI Taxonomy" id="400727"/>
    <lineage>
        <taxon>Eukaryota</taxon>
        <taxon>Metazoa</taxon>
        <taxon>Spiralia</taxon>
        <taxon>Lophotrochozoa</taxon>
        <taxon>Mollusca</taxon>
        <taxon>Gastropoda</taxon>
        <taxon>Caenogastropoda</taxon>
        <taxon>Architaenioglossa</taxon>
        <taxon>Ampullarioidea</taxon>
        <taxon>Ampullariidae</taxon>
        <taxon>Pomacea</taxon>
    </lineage>
</organism>
<keyword evidence="1" id="KW-1015">Disulfide bond</keyword>